<evidence type="ECO:0000313" key="2">
    <source>
        <dbReference type="Proteomes" id="UP001314263"/>
    </source>
</evidence>
<evidence type="ECO:0000313" key="1">
    <source>
        <dbReference type="EMBL" id="CAK0749606.1"/>
    </source>
</evidence>
<keyword evidence="2" id="KW-1185">Reference proteome</keyword>
<comment type="caution">
    <text evidence="1">The sequence shown here is derived from an EMBL/GenBank/DDBJ whole genome shotgun (WGS) entry which is preliminary data.</text>
</comment>
<name>A0AAV1HXL5_9CHLO</name>
<reference evidence="1 2" key="1">
    <citation type="submission" date="2023-10" db="EMBL/GenBank/DDBJ databases">
        <authorList>
            <person name="Maclean D."/>
            <person name="Macfadyen A."/>
        </authorList>
    </citation>
    <scope>NUCLEOTIDE SEQUENCE [LARGE SCALE GENOMIC DNA]</scope>
</reference>
<organism evidence="1 2">
    <name type="scientific">Coccomyxa viridis</name>
    <dbReference type="NCBI Taxonomy" id="1274662"/>
    <lineage>
        <taxon>Eukaryota</taxon>
        <taxon>Viridiplantae</taxon>
        <taxon>Chlorophyta</taxon>
        <taxon>core chlorophytes</taxon>
        <taxon>Trebouxiophyceae</taxon>
        <taxon>Trebouxiophyceae incertae sedis</taxon>
        <taxon>Coccomyxaceae</taxon>
        <taxon>Coccomyxa</taxon>
    </lineage>
</organism>
<protein>
    <submittedName>
        <fullName evidence="1">Uncharacterized protein</fullName>
    </submittedName>
</protein>
<accession>A0AAV1HXL5</accession>
<proteinExistence type="predicted"/>
<gene>
    <name evidence="1" type="ORF">CVIRNUC_001923</name>
</gene>
<sequence length="111" mass="12341">MEHFSSLMSLTVWWDKSETVPYNCISFSSSVFGPPVAAGWIQIQDAVLIIFQYLHLLQTTGAVPSHPRVRSQSSNVTLVLCHLLVDQALGRCVFSQHDASIRIHARCVMSA</sequence>
<dbReference type="Proteomes" id="UP001314263">
    <property type="component" value="Unassembled WGS sequence"/>
</dbReference>
<dbReference type="AlphaFoldDB" id="A0AAV1HXL5"/>
<dbReference type="EMBL" id="CAUYUE010000003">
    <property type="protein sequence ID" value="CAK0749606.1"/>
    <property type="molecule type" value="Genomic_DNA"/>
</dbReference>